<dbReference type="PANTHER" id="PTHR36438:SF1">
    <property type="entry name" value="IRON-SULFUR CLUSTER REPAIR PROTEIN YTFE"/>
    <property type="match status" value="1"/>
</dbReference>
<dbReference type="InterPro" id="IPR018720">
    <property type="entry name" value="DUF2249"/>
</dbReference>
<evidence type="ECO:0000259" key="5">
    <source>
        <dbReference type="Pfam" id="PF01814"/>
    </source>
</evidence>
<evidence type="ECO:0000256" key="2">
    <source>
        <dbReference type="ARBA" id="ARBA00022490"/>
    </source>
</evidence>
<keyword evidence="2" id="KW-0963">Cytoplasm</keyword>
<dbReference type="AlphaFoldDB" id="A0A401UEV0"/>
<dbReference type="Proteomes" id="UP000288227">
    <property type="component" value="Unassembled WGS sequence"/>
</dbReference>
<dbReference type="InterPro" id="IPR019903">
    <property type="entry name" value="RIC_family"/>
</dbReference>
<evidence type="ECO:0000256" key="3">
    <source>
        <dbReference type="ARBA" id="ARBA00022723"/>
    </source>
</evidence>
<dbReference type="PANTHER" id="PTHR36438">
    <property type="entry name" value="IRON-SULFUR CLUSTER REPAIR PROTEIN YTFE"/>
    <property type="match status" value="1"/>
</dbReference>
<proteinExistence type="predicted"/>
<dbReference type="InterPro" id="IPR012312">
    <property type="entry name" value="Hemerythrin-like"/>
</dbReference>
<keyword evidence="8" id="KW-1185">Reference proteome</keyword>
<dbReference type="RefSeq" id="WP_174842781.1">
    <property type="nucleotide sequence ID" value="NZ_BHXQ01000007.1"/>
</dbReference>
<reference evidence="7 8" key="1">
    <citation type="submission" date="2018-11" db="EMBL/GenBank/DDBJ databases">
        <title>Chryseotalea sanarue gen. nov., sp., nov., a member of the family Cytophagaceae, isolated from a brackish lake in Hamamatsu Japan.</title>
        <authorList>
            <person name="Maejima Y."/>
            <person name="Iino T."/>
            <person name="Muraguchi Y."/>
            <person name="Fukuda K."/>
            <person name="Ohkuma M."/>
            <person name="Moriuchi R."/>
            <person name="Dohra H."/>
            <person name="Kimbara K."/>
            <person name="Shintani M."/>
        </authorList>
    </citation>
    <scope>NUCLEOTIDE SEQUENCE [LARGE SCALE GENOMIC DNA]</scope>
    <source>
        <strain evidence="7 8">Ys</strain>
    </source>
</reference>
<dbReference type="Pfam" id="PF10006">
    <property type="entry name" value="DUF2249"/>
    <property type="match status" value="1"/>
</dbReference>
<gene>
    <name evidence="7" type="ORF">SanaruYs_36730</name>
</gene>
<dbReference type="GO" id="GO:0046872">
    <property type="term" value="F:metal ion binding"/>
    <property type="evidence" value="ECO:0007669"/>
    <property type="project" value="UniProtKB-KW"/>
</dbReference>
<evidence type="ECO:0000313" key="8">
    <source>
        <dbReference type="Proteomes" id="UP000288227"/>
    </source>
</evidence>
<evidence type="ECO:0000313" key="7">
    <source>
        <dbReference type="EMBL" id="GCC53429.1"/>
    </source>
</evidence>
<protein>
    <submittedName>
        <fullName evidence="7">Iron-sulfur cluster repair di-iron protein</fullName>
    </submittedName>
</protein>
<feature type="domain" description="Hemerythrin-like" evidence="5">
    <location>
        <begin position="155"/>
        <end position="305"/>
    </location>
</feature>
<dbReference type="Gene3D" id="1.20.120.520">
    <property type="entry name" value="nmb1532 protein domain like"/>
    <property type="match status" value="1"/>
</dbReference>
<comment type="subcellular location">
    <subcellularLocation>
        <location evidence="1">Cytoplasm</location>
    </subcellularLocation>
</comment>
<evidence type="ECO:0000259" key="6">
    <source>
        <dbReference type="Pfam" id="PF10006"/>
    </source>
</evidence>
<name>A0A401UEV0_9BACT</name>
<sequence length="312" mass="35740">METLDVTQLEPRIKHSTIFSRFDGLSKGEKLIIENDHDPKPLYYQLLAERGPVFGWDYLEAGPLVWKVSISKLLSTDAEQTIGEIVAHDWRKAEILKKYGIDFCCGGKRTVREACAKQALDFTVVNSELVQVENDFKDQGHNFNLWELDFLIDFIINNHHAYVSKSIPFLYDLGTKVSAVHGNQHPELIQINQHLQLLLQELSLHMRKEEVILFPYIKSLVHVRRNNTSLEAAPFGSIGNPINQMEEEHTAAGDALAEIKRLSNHYAVPADACNSYRILYAKLAEFEQDLQQHIHLENNILFPKALLMEKKK</sequence>
<evidence type="ECO:0000256" key="1">
    <source>
        <dbReference type="ARBA" id="ARBA00004496"/>
    </source>
</evidence>
<dbReference type="EMBL" id="BHXQ01000007">
    <property type="protein sequence ID" value="GCC53429.1"/>
    <property type="molecule type" value="Genomic_DNA"/>
</dbReference>
<organism evidence="7 8">
    <name type="scientific">Chryseotalea sanaruensis</name>
    <dbReference type="NCBI Taxonomy" id="2482724"/>
    <lineage>
        <taxon>Bacteria</taxon>
        <taxon>Pseudomonadati</taxon>
        <taxon>Bacteroidota</taxon>
        <taxon>Cytophagia</taxon>
        <taxon>Cytophagales</taxon>
        <taxon>Chryseotaleaceae</taxon>
        <taxon>Chryseotalea</taxon>
    </lineage>
</organism>
<dbReference type="NCBIfam" id="TIGR03652">
    <property type="entry name" value="FeS_repair_RIC"/>
    <property type="match status" value="1"/>
</dbReference>
<dbReference type="GO" id="GO:0005737">
    <property type="term" value="C:cytoplasm"/>
    <property type="evidence" value="ECO:0007669"/>
    <property type="project" value="UniProtKB-SubCell"/>
</dbReference>
<keyword evidence="4" id="KW-0408">Iron</keyword>
<accession>A0A401UEV0</accession>
<comment type="caution">
    <text evidence="7">The sequence shown here is derived from an EMBL/GenBank/DDBJ whole genome shotgun (WGS) entry which is preliminary data.</text>
</comment>
<keyword evidence="3" id="KW-0479">Metal-binding</keyword>
<feature type="domain" description="DUF2249" evidence="6">
    <location>
        <begin position="3"/>
        <end position="72"/>
    </location>
</feature>
<dbReference type="Pfam" id="PF01814">
    <property type="entry name" value="Hemerythrin"/>
    <property type="match status" value="1"/>
</dbReference>
<evidence type="ECO:0000256" key="4">
    <source>
        <dbReference type="ARBA" id="ARBA00023004"/>
    </source>
</evidence>
<dbReference type="Pfam" id="PF04405">
    <property type="entry name" value="ScdA_N"/>
    <property type="match status" value="1"/>
</dbReference>